<evidence type="ECO:0000256" key="3">
    <source>
        <dbReference type="PROSITE-ProRule" id="PRU00176"/>
    </source>
</evidence>
<dbReference type="Proteomes" id="UP001396334">
    <property type="component" value="Unassembled WGS sequence"/>
</dbReference>
<protein>
    <recommendedName>
        <fullName evidence="5">RRM domain-containing protein</fullName>
    </recommendedName>
</protein>
<dbReference type="PANTHER" id="PTHR48032">
    <property type="entry name" value="RNA-BINDING PROTEIN MUSASHI HOMOLOG RBP6"/>
    <property type="match status" value="1"/>
</dbReference>
<proteinExistence type="predicted"/>
<reference evidence="6 7" key="1">
    <citation type="journal article" date="2024" name="G3 (Bethesda)">
        <title>Genome assembly of Hibiscus sabdariffa L. provides insights into metabolisms of medicinal natural products.</title>
        <authorList>
            <person name="Kim T."/>
        </authorList>
    </citation>
    <scope>NUCLEOTIDE SEQUENCE [LARGE SCALE GENOMIC DNA]</scope>
    <source>
        <strain evidence="6">TK-2024</strain>
        <tissue evidence="6">Old leaves</tissue>
    </source>
</reference>
<accession>A0ABR2RRF8</accession>
<dbReference type="Pfam" id="PF00076">
    <property type="entry name" value="RRM_1"/>
    <property type="match status" value="2"/>
</dbReference>
<dbReference type="SMART" id="SM00360">
    <property type="entry name" value="RRM"/>
    <property type="match status" value="2"/>
</dbReference>
<keyword evidence="2 3" id="KW-0694">RNA-binding</keyword>
<evidence type="ECO:0000259" key="5">
    <source>
        <dbReference type="PROSITE" id="PS50102"/>
    </source>
</evidence>
<evidence type="ECO:0000256" key="4">
    <source>
        <dbReference type="SAM" id="MobiDB-lite"/>
    </source>
</evidence>
<evidence type="ECO:0000313" key="7">
    <source>
        <dbReference type="Proteomes" id="UP001396334"/>
    </source>
</evidence>
<dbReference type="CDD" id="cd12325">
    <property type="entry name" value="RRM1_hnRNPA_hnRNPD_like"/>
    <property type="match status" value="1"/>
</dbReference>
<feature type="region of interest" description="Disordered" evidence="4">
    <location>
        <begin position="79"/>
        <end position="104"/>
    </location>
</feature>
<keyword evidence="1" id="KW-0677">Repeat</keyword>
<dbReference type="PROSITE" id="PS50102">
    <property type="entry name" value="RRM"/>
    <property type="match status" value="2"/>
</dbReference>
<gene>
    <name evidence="6" type="ORF">V6N11_006550</name>
</gene>
<organism evidence="6 7">
    <name type="scientific">Hibiscus sabdariffa</name>
    <name type="common">roselle</name>
    <dbReference type="NCBI Taxonomy" id="183260"/>
    <lineage>
        <taxon>Eukaryota</taxon>
        <taxon>Viridiplantae</taxon>
        <taxon>Streptophyta</taxon>
        <taxon>Embryophyta</taxon>
        <taxon>Tracheophyta</taxon>
        <taxon>Spermatophyta</taxon>
        <taxon>Magnoliopsida</taxon>
        <taxon>eudicotyledons</taxon>
        <taxon>Gunneridae</taxon>
        <taxon>Pentapetalae</taxon>
        <taxon>rosids</taxon>
        <taxon>malvids</taxon>
        <taxon>Malvales</taxon>
        <taxon>Malvaceae</taxon>
        <taxon>Malvoideae</taxon>
        <taxon>Hibiscus</taxon>
    </lineage>
</organism>
<dbReference type="InterPro" id="IPR012677">
    <property type="entry name" value="Nucleotide-bd_a/b_plait_sf"/>
</dbReference>
<dbReference type="EMBL" id="JBBPBN010000021">
    <property type="protein sequence ID" value="KAK9015440.1"/>
    <property type="molecule type" value="Genomic_DNA"/>
</dbReference>
<evidence type="ECO:0000256" key="2">
    <source>
        <dbReference type="ARBA" id="ARBA00022884"/>
    </source>
</evidence>
<feature type="domain" description="RRM" evidence="5">
    <location>
        <begin position="5"/>
        <end position="81"/>
    </location>
</feature>
<dbReference type="InterPro" id="IPR035979">
    <property type="entry name" value="RBD_domain_sf"/>
</dbReference>
<keyword evidence="7" id="KW-1185">Reference proteome</keyword>
<feature type="compositionally biased region" description="Polar residues" evidence="4">
    <location>
        <begin position="86"/>
        <end position="103"/>
    </location>
</feature>
<dbReference type="PANTHER" id="PTHR48032:SF16">
    <property type="entry name" value="RNA-BINDING (RRM_RBD_RNP MOTIFS) FAMILY PROTEIN"/>
    <property type="match status" value="1"/>
</dbReference>
<dbReference type="CDD" id="cd12330">
    <property type="entry name" value="RRM2_Hrp1p"/>
    <property type="match status" value="1"/>
</dbReference>
<sequence length="513" mass="54851">MSENGKLFIGGISWDTDEDGLKEYFGGFGEVVEAVIMKDRTTGRARGFGFVVFSNPAVAERVIKEKHNIDGRMVEAKKAVPRDDQNITSRSTGSIHGSPSPGQTRKIFVGGLPSTITESDFKKYFDQFGNIVDVVVMYDHNTQRPRGFGFITYDAEEAVDKVLLKNFHELNGKMVEAKRAVPRELSPAPSPGPLGGYNFALNRINNFLNGYTLMGYTPSSVVGCEPRMDGKVSTVVGGRNGFPPFSAGYGMSMNFEPGLNPSFGNGASFSSNMSYGQGLSPYYISTANRFDNPIGYDSSGGNTSFFSSVTRNLWGNGELTYNTNATRSGEYMGSGSGSIRGSAFGNSGTNWGSSAISGQGGGNNISSNSVSFGYRSGDNNFGLGTARYERNGGTNVAPTSYFAASNGDYDGSFADLSGGALVYGDTTWQSSISEQDGSGNLDYGLGSATSDVTDKSSPGFLGGYNVNKRQANRETVYITRYRVMFCNGGDDLCGCRVVGIVAEVLFMTCYLLV</sequence>
<dbReference type="InterPro" id="IPR000504">
    <property type="entry name" value="RRM_dom"/>
</dbReference>
<feature type="domain" description="RRM" evidence="5">
    <location>
        <begin position="105"/>
        <end position="188"/>
    </location>
</feature>
<name>A0ABR2RRF8_9ROSI</name>
<evidence type="ECO:0000256" key="1">
    <source>
        <dbReference type="ARBA" id="ARBA00022737"/>
    </source>
</evidence>
<dbReference type="SUPFAM" id="SSF54928">
    <property type="entry name" value="RNA-binding domain, RBD"/>
    <property type="match status" value="2"/>
</dbReference>
<dbReference type="Gene3D" id="3.30.70.330">
    <property type="match status" value="2"/>
</dbReference>
<evidence type="ECO:0000313" key="6">
    <source>
        <dbReference type="EMBL" id="KAK9015440.1"/>
    </source>
</evidence>
<comment type="caution">
    <text evidence="6">The sequence shown here is derived from an EMBL/GenBank/DDBJ whole genome shotgun (WGS) entry which is preliminary data.</text>
</comment>